<gene>
    <name evidence="1" type="ORF">MONAX_5E045746</name>
</gene>
<reference evidence="1" key="1">
    <citation type="submission" date="2019-04" db="EMBL/GenBank/DDBJ databases">
        <authorList>
            <person name="Alioto T."/>
            <person name="Alioto T."/>
        </authorList>
    </citation>
    <scope>NUCLEOTIDE SEQUENCE [LARGE SCALE GENOMIC DNA]</scope>
</reference>
<feature type="non-terminal residue" evidence="1">
    <location>
        <position position="52"/>
    </location>
</feature>
<dbReference type="AlphaFoldDB" id="A0A5E4CJ69"/>
<dbReference type="EMBL" id="CABDUW010001417">
    <property type="protein sequence ID" value="VTJ81370.1"/>
    <property type="molecule type" value="Genomic_DNA"/>
</dbReference>
<accession>A0A5E4CJ69</accession>
<comment type="caution">
    <text evidence="1">The sequence shown here is derived from an EMBL/GenBank/DDBJ whole genome shotgun (WGS) entry which is preliminary data.</text>
</comment>
<proteinExistence type="predicted"/>
<keyword evidence="2" id="KW-1185">Reference proteome</keyword>
<dbReference type="PROSITE" id="PS50216">
    <property type="entry name" value="DHHC"/>
    <property type="match status" value="1"/>
</dbReference>
<feature type="non-terminal residue" evidence="1">
    <location>
        <position position="1"/>
    </location>
</feature>
<sequence>AFEQDPEAPYMARVNGRLYHMPWCPTCYFHCLPRTFHCKRCDICVEEFDHQC</sequence>
<protein>
    <recommendedName>
        <fullName evidence="3">Protein S-acyltransferase</fullName>
    </recommendedName>
</protein>
<dbReference type="Proteomes" id="UP000335636">
    <property type="component" value="Unassembled WGS sequence"/>
</dbReference>
<organism evidence="1 2">
    <name type="scientific">Marmota monax</name>
    <name type="common">Woodchuck</name>
    <dbReference type="NCBI Taxonomy" id="9995"/>
    <lineage>
        <taxon>Eukaryota</taxon>
        <taxon>Metazoa</taxon>
        <taxon>Chordata</taxon>
        <taxon>Craniata</taxon>
        <taxon>Vertebrata</taxon>
        <taxon>Euteleostomi</taxon>
        <taxon>Mammalia</taxon>
        <taxon>Eutheria</taxon>
        <taxon>Euarchontoglires</taxon>
        <taxon>Glires</taxon>
        <taxon>Rodentia</taxon>
        <taxon>Sciuromorpha</taxon>
        <taxon>Sciuridae</taxon>
        <taxon>Xerinae</taxon>
        <taxon>Marmotini</taxon>
        <taxon>Marmota</taxon>
    </lineage>
</organism>
<evidence type="ECO:0000313" key="1">
    <source>
        <dbReference type="EMBL" id="VTJ81370.1"/>
    </source>
</evidence>
<name>A0A5E4CJ69_MARMO</name>
<evidence type="ECO:0008006" key="3">
    <source>
        <dbReference type="Google" id="ProtNLM"/>
    </source>
</evidence>
<evidence type="ECO:0000313" key="2">
    <source>
        <dbReference type="Proteomes" id="UP000335636"/>
    </source>
</evidence>